<reference evidence="1 2" key="1">
    <citation type="journal article" date="2015" name="Genome Biol. Evol.">
        <title>Phylogenomic analyses indicate that early fungi evolved digesting cell walls of algal ancestors of land plants.</title>
        <authorList>
            <person name="Chang Y."/>
            <person name="Wang S."/>
            <person name="Sekimoto S."/>
            <person name="Aerts A.L."/>
            <person name="Choi C."/>
            <person name="Clum A."/>
            <person name="LaButti K.M."/>
            <person name="Lindquist E.A."/>
            <person name="Yee Ngan C."/>
            <person name="Ohm R.A."/>
            <person name="Salamov A.A."/>
            <person name="Grigoriev I.V."/>
            <person name="Spatafora J.W."/>
            <person name="Berbee M.L."/>
        </authorList>
    </citation>
    <scope>NUCLEOTIDE SEQUENCE [LARGE SCALE GENOMIC DNA]</scope>
    <source>
        <strain evidence="1 2">NRRL 28638</strain>
    </source>
</reference>
<dbReference type="AlphaFoldDB" id="A0A137P7N8"/>
<evidence type="ECO:0000313" key="2">
    <source>
        <dbReference type="Proteomes" id="UP000070444"/>
    </source>
</evidence>
<evidence type="ECO:0000313" key="1">
    <source>
        <dbReference type="EMBL" id="KXN71018.1"/>
    </source>
</evidence>
<sequence length="126" mass="14047">MKIENLKNHQPGDIIHNIIAKVELIIISTKSSLSNNKSISVIEALIYDETGSIILKSVDYDIEKGQILEISNGILEVVEGELRLVSRPPASVISHLSNNSDLDNVEYDPNLNNLSFNLVQYIYPTE</sequence>
<proteinExistence type="predicted"/>
<name>A0A137P7N8_CONC2</name>
<dbReference type="Proteomes" id="UP000070444">
    <property type="component" value="Unassembled WGS sequence"/>
</dbReference>
<dbReference type="Gene3D" id="2.40.50.140">
    <property type="entry name" value="Nucleic acid-binding proteins"/>
    <property type="match status" value="1"/>
</dbReference>
<dbReference type="InterPro" id="IPR012340">
    <property type="entry name" value="NA-bd_OB-fold"/>
</dbReference>
<protein>
    <recommendedName>
        <fullName evidence="3">Replication factor A protein 3</fullName>
    </recommendedName>
</protein>
<dbReference type="SUPFAM" id="SSF50249">
    <property type="entry name" value="Nucleic acid-binding proteins"/>
    <property type="match status" value="1"/>
</dbReference>
<organism evidence="1 2">
    <name type="scientific">Conidiobolus coronatus (strain ATCC 28846 / CBS 209.66 / NRRL 28638)</name>
    <name type="common">Delacroixia coronata</name>
    <dbReference type="NCBI Taxonomy" id="796925"/>
    <lineage>
        <taxon>Eukaryota</taxon>
        <taxon>Fungi</taxon>
        <taxon>Fungi incertae sedis</taxon>
        <taxon>Zoopagomycota</taxon>
        <taxon>Entomophthoromycotina</taxon>
        <taxon>Entomophthoromycetes</taxon>
        <taxon>Entomophthorales</taxon>
        <taxon>Ancylistaceae</taxon>
        <taxon>Conidiobolus</taxon>
    </lineage>
</organism>
<evidence type="ECO:0008006" key="3">
    <source>
        <dbReference type="Google" id="ProtNLM"/>
    </source>
</evidence>
<dbReference type="EMBL" id="KQ964486">
    <property type="protein sequence ID" value="KXN71018.1"/>
    <property type="molecule type" value="Genomic_DNA"/>
</dbReference>
<gene>
    <name evidence="1" type="ORF">CONCODRAFT_78555</name>
</gene>
<dbReference type="OrthoDB" id="2274046at2759"/>
<keyword evidence="2" id="KW-1185">Reference proteome</keyword>
<accession>A0A137P7N8</accession>